<dbReference type="PANTHER" id="PTHR20902">
    <property type="entry name" value="41-2 PROTEIN ANTIGEN-RELATED"/>
    <property type="match status" value="1"/>
</dbReference>
<accession>A0A4Z1T4V3</accession>
<proteinExistence type="inferred from homology"/>
<dbReference type="VEuPathDB" id="GiardiaDB:GMRT_12459"/>
<comment type="caution">
    <text evidence="8">The sequence shown here is derived from an EMBL/GenBank/DDBJ whole genome shotgun (WGS) entry which is preliminary data.</text>
</comment>
<dbReference type="InterPro" id="IPR016696">
    <property type="entry name" value="TRAPP-I_su5"/>
</dbReference>
<evidence type="ECO:0000256" key="5">
    <source>
        <dbReference type="ARBA" id="ARBA00022824"/>
    </source>
</evidence>
<dbReference type="Proteomes" id="UP000315496">
    <property type="component" value="Chromosome 3"/>
</dbReference>
<evidence type="ECO:0000256" key="7">
    <source>
        <dbReference type="ARBA" id="ARBA00023034"/>
    </source>
</evidence>
<protein>
    <submittedName>
        <fullName evidence="8">TRAPPC5/Trs31</fullName>
    </submittedName>
</protein>
<reference evidence="8 9" key="1">
    <citation type="submission" date="2019-05" db="EMBL/GenBank/DDBJ databases">
        <title>The compact genome of Giardia muris reveals important steps in the evolution of intestinal protozoan parasites.</title>
        <authorList>
            <person name="Xu F."/>
            <person name="Jimenez-Gonzalez A."/>
            <person name="Einarsson E."/>
            <person name="Astvaldsson A."/>
            <person name="Peirasmaki D."/>
            <person name="Eckmann L."/>
            <person name="Andersson J.O."/>
            <person name="Svard S.G."/>
            <person name="Jerlstrom-Hultqvist J."/>
        </authorList>
    </citation>
    <scope>NUCLEOTIDE SEQUENCE [LARGE SCALE GENOMIC DNA]</scope>
    <source>
        <strain evidence="8 9">Roberts-Thomson</strain>
    </source>
</reference>
<evidence type="ECO:0000256" key="4">
    <source>
        <dbReference type="ARBA" id="ARBA00022448"/>
    </source>
</evidence>
<dbReference type="OrthoDB" id="10254842at2759"/>
<dbReference type="PANTHER" id="PTHR20902:SF0">
    <property type="entry name" value="TRAFFICKING PROTEIN PARTICLE COMPLEX SUBUNIT 5"/>
    <property type="match status" value="1"/>
</dbReference>
<dbReference type="InterPro" id="IPR007194">
    <property type="entry name" value="TRAPP_component"/>
</dbReference>
<evidence type="ECO:0000256" key="1">
    <source>
        <dbReference type="ARBA" id="ARBA00004240"/>
    </source>
</evidence>
<keyword evidence="7" id="KW-0333">Golgi apparatus</keyword>
<dbReference type="InterPro" id="IPR024096">
    <property type="entry name" value="NO_sig/Golgi_transp_ligand-bd"/>
</dbReference>
<keyword evidence="9" id="KW-1185">Reference proteome</keyword>
<comment type="subcellular location">
    <subcellularLocation>
        <location evidence="1">Endoplasmic reticulum</location>
    </subcellularLocation>
    <subcellularLocation>
        <location evidence="2">Golgi apparatus</location>
    </subcellularLocation>
</comment>
<organism evidence="8 9">
    <name type="scientific">Giardia muris</name>
    <dbReference type="NCBI Taxonomy" id="5742"/>
    <lineage>
        <taxon>Eukaryota</taxon>
        <taxon>Metamonada</taxon>
        <taxon>Diplomonadida</taxon>
        <taxon>Hexamitidae</taxon>
        <taxon>Giardiinae</taxon>
        <taxon>Giardia</taxon>
    </lineage>
</organism>
<dbReference type="Gene3D" id="3.30.1380.20">
    <property type="entry name" value="Trafficking protein particle complex subunit 3"/>
    <property type="match status" value="1"/>
</dbReference>
<sequence>MPHSELSGRASSRRGQGGEMPLSTLVYVLNEYFLSAYRKADSVDGVEASLVRLGRAVGRPLWVYASTTLKCKSSVAARPESLLQYIKDSIWPLIFSRPATDASLVVERKGEFILRDELPVLERYISYSKGDALLSMFTAGVLEGIFACCGYQTKVVSYHEDTNGVECTSFHITVQL</sequence>
<evidence type="ECO:0000256" key="6">
    <source>
        <dbReference type="ARBA" id="ARBA00022892"/>
    </source>
</evidence>
<dbReference type="GO" id="GO:1990071">
    <property type="term" value="C:TRAPPII protein complex"/>
    <property type="evidence" value="ECO:0007669"/>
    <property type="project" value="TreeGrafter"/>
</dbReference>
<evidence type="ECO:0000256" key="3">
    <source>
        <dbReference type="ARBA" id="ARBA00006218"/>
    </source>
</evidence>
<dbReference type="GO" id="GO:0006888">
    <property type="term" value="P:endoplasmic reticulum to Golgi vesicle-mediated transport"/>
    <property type="evidence" value="ECO:0007669"/>
    <property type="project" value="TreeGrafter"/>
</dbReference>
<dbReference type="AlphaFoldDB" id="A0A4Z1T4V3"/>
<gene>
    <name evidence="8" type="ORF">GMRT_12459</name>
</gene>
<evidence type="ECO:0000313" key="9">
    <source>
        <dbReference type="Proteomes" id="UP000315496"/>
    </source>
</evidence>
<dbReference type="GO" id="GO:1990072">
    <property type="term" value="C:TRAPPIII protein complex"/>
    <property type="evidence" value="ECO:0007669"/>
    <property type="project" value="TreeGrafter"/>
</dbReference>
<evidence type="ECO:0000313" key="8">
    <source>
        <dbReference type="EMBL" id="TNJ27471.1"/>
    </source>
</evidence>
<keyword evidence="6" id="KW-0931">ER-Golgi transport</keyword>
<dbReference type="SUPFAM" id="SSF111126">
    <property type="entry name" value="Ligand-binding domain in the NO signalling and Golgi transport"/>
    <property type="match status" value="1"/>
</dbReference>
<dbReference type="GO" id="GO:1990070">
    <property type="term" value="C:TRAPPI protein complex"/>
    <property type="evidence" value="ECO:0007669"/>
    <property type="project" value="TreeGrafter"/>
</dbReference>
<name>A0A4Z1T4V3_GIAMU</name>
<dbReference type="EMBL" id="VDLU01000003">
    <property type="protein sequence ID" value="TNJ27471.1"/>
    <property type="molecule type" value="Genomic_DNA"/>
</dbReference>
<keyword evidence="5" id="KW-0256">Endoplasmic reticulum</keyword>
<dbReference type="Pfam" id="PF04051">
    <property type="entry name" value="TRAPP"/>
    <property type="match status" value="1"/>
</dbReference>
<keyword evidence="4" id="KW-0813">Transport</keyword>
<dbReference type="GO" id="GO:0005783">
    <property type="term" value="C:endoplasmic reticulum"/>
    <property type="evidence" value="ECO:0007669"/>
    <property type="project" value="UniProtKB-SubCell"/>
</dbReference>
<comment type="similarity">
    <text evidence="3">Belongs to the TRAPP small subunits family. BET3 subfamily.</text>
</comment>
<evidence type="ECO:0000256" key="2">
    <source>
        <dbReference type="ARBA" id="ARBA00004555"/>
    </source>
</evidence>